<evidence type="ECO:0000256" key="1">
    <source>
        <dbReference type="SAM" id="MobiDB-lite"/>
    </source>
</evidence>
<dbReference type="SUPFAM" id="SSF52540">
    <property type="entry name" value="P-loop containing nucleoside triphosphate hydrolases"/>
    <property type="match status" value="1"/>
</dbReference>
<gene>
    <name evidence="2" type="ORF">HNQ79_003205</name>
</gene>
<dbReference type="InterPro" id="IPR027417">
    <property type="entry name" value="P-loop_NTPase"/>
</dbReference>
<feature type="region of interest" description="Disordered" evidence="1">
    <location>
        <begin position="481"/>
        <end position="506"/>
    </location>
</feature>
<evidence type="ECO:0000313" key="3">
    <source>
        <dbReference type="Proteomes" id="UP000540423"/>
    </source>
</evidence>
<evidence type="ECO:0000313" key="2">
    <source>
        <dbReference type="EMBL" id="MBB6436732.1"/>
    </source>
</evidence>
<protein>
    <submittedName>
        <fullName evidence="2">Uncharacterized protein</fullName>
    </submittedName>
</protein>
<dbReference type="Proteomes" id="UP000540423">
    <property type="component" value="Unassembled WGS sequence"/>
</dbReference>
<organism evidence="2 3">
    <name type="scientific">Streptomyces candidus</name>
    <dbReference type="NCBI Taxonomy" id="67283"/>
    <lineage>
        <taxon>Bacteria</taxon>
        <taxon>Bacillati</taxon>
        <taxon>Actinomycetota</taxon>
        <taxon>Actinomycetes</taxon>
        <taxon>Kitasatosporales</taxon>
        <taxon>Streptomycetaceae</taxon>
        <taxon>Streptomyces</taxon>
    </lineage>
</organism>
<dbReference type="AlphaFoldDB" id="A0A7X0HI22"/>
<dbReference type="RefSeq" id="WP_185031431.1">
    <property type="nucleotide sequence ID" value="NZ_BNBN01000010.1"/>
</dbReference>
<accession>A0A7X0HI22</accession>
<sequence length="687" mass="75235">MPQGSSTPPAGQAEIAAFVRECWRRKSSRPLPLVVLLGRPGSGKTHALDHFAHEAAGGITARIDFAPLPVQRPYETALLLAFQLTRKHPGVHPPRFPRLMLGLLALNLSDLPVDNRDAARKQLKAALTSARSSTAVGAAETAGGVLDNLGLSPVPNLELAAGLLVRGFTHLPAATVLNRALASYGQGSAQAGVEALIDLNRRARSGIEADTELVDRMLCEVFLDDLTASFAKRSRLYNCLALLDNIDRPHVTRFLQTLCRLRAEKARAGTYDPLLIVATAATTRAVPGPGDGSPDDPHIRRCDALSYAAWRPRPDGPPPDWWCPVRLRDLEEVEVALEATRYERERSRESGRPEAWVLPRAAPLIHRLTYGHPWSVRTLHDVVAALRDGQAPTDGDLRGLLRARPPRAGLPVTDVVHGRLLAGLTADQQEAALLVAAARTPRAAVNAGLLNDQPEHARDTLMRELRERLWLSRRVPEDAYTRGGRGPSGYLLTTAGSRGEPAADSTYDTQPVLHPWLRLLLLERLSAPPSGSLERWRALHSRLASWHQRQHHPLDCLYHRLAKGELQSLVDHLARGVGAADLTPWLRELYHVTAAPMYRAWLSDGPPRRQASELARELAPDAYADQTLGRPLAELCAALWLAGDPRNRLPLGNPELNHKISAMLRQVATAADADADTLLDEAIRYTD</sequence>
<comment type="caution">
    <text evidence="2">The sequence shown here is derived from an EMBL/GenBank/DDBJ whole genome shotgun (WGS) entry which is preliminary data.</text>
</comment>
<reference evidence="2 3" key="1">
    <citation type="submission" date="2020-08" db="EMBL/GenBank/DDBJ databases">
        <title>Genomic Encyclopedia of Type Strains, Phase IV (KMG-IV): sequencing the most valuable type-strain genomes for metagenomic binning, comparative biology and taxonomic classification.</title>
        <authorList>
            <person name="Goeker M."/>
        </authorList>
    </citation>
    <scope>NUCLEOTIDE SEQUENCE [LARGE SCALE GENOMIC DNA]</scope>
    <source>
        <strain evidence="2 3">DSM 40141</strain>
    </source>
</reference>
<dbReference type="EMBL" id="JACHEM010000007">
    <property type="protein sequence ID" value="MBB6436732.1"/>
    <property type="molecule type" value="Genomic_DNA"/>
</dbReference>
<proteinExistence type="predicted"/>
<name>A0A7X0HI22_9ACTN</name>
<keyword evidence="3" id="KW-1185">Reference proteome</keyword>